<proteinExistence type="predicted"/>
<reference evidence="3" key="1">
    <citation type="submission" date="2015-11" db="EMBL/GenBank/DDBJ databases">
        <title>De novo transcriptome assembly of four potential Pierce s Disease insect vectors from Arizona vineyards.</title>
        <authorList>
            <person name="Tassone E.E."/>
        </authorList>
    </citation>
    <scope>NUCLEOTIDE SEQUENCE</scope>
</reference>
<protein>
    <submittedName>
        <fullName evidence="3">Uncharacterized protein</fullName>
    </submittedName>
</protein>
<feature type="region of interest" description="Disordered" evidence="1">
    <location>
        <begin position="45"/>
        <end position="67"/>
    </location>
</feature>
<evidence type="ECO:0000256" key="1">
    <source>
        <dbReference type="SAM" id="MobiDB-lite"/>
    </source>
</evidence>
<sequence length="299" mass="34305">MTLPNLKWPVVGSLLIYLVLLVVRTVHLNISDKDPAVLSSRTYGEDRSTDISDSRRSNWGSDSRDVGSSDVLTVNRVFPLTTTLNRVLENICRMFALYVRLENKKILYLKNDSLNFNLSVANSNKIIFARNPVISRMDSARRLGNAFVSLNTDSSIVLVQKLRFKILKFKYDYYDSDLNSLGHSSFILLKNIFLLNMTLSNNYDNSECKVDNVDLVFIPDEKSCILKCVGPIESMSVCDTLKLELYKKFVMEMLKEIKREILPFLRKMVHQTDICCYFDTKRKKANEVIDFLSGSVFDS</sequence>
<dbReference type="EMBL" id="GEBQ01013631">
    <property type="protein sequence ID" value="JAT26346.1"/>
    <property type="molecule type" value="Transcribed_RNA"/>
</dbReference>
<gene>
    <name evidence="2" type="ORF">g.38176</name>
    <name evidence="3" type="ORF">g.38178</name>
</gene>
<evidence type="ECO:0000313" key="2">
    <source>
        <dbReference type="EMBL" id="JAT26346.1"/>
    </source>
</evidence>
<name>A0A1B6MGV8_9HEMI</name>
<dbReference type="EMBL" id="GEBQ01004835">
    <property type="protein sequence ID" value="JAT35142.1"/>
    <property type="molecule type" value="Transcribed_RNA"/>
</dbReference>
<organism evidence="3">
    <name type="scientific">Graphocephala atropunctata</name>
    <dbReference type="NCBI Taxonomy" id="36148"/>
    <lineage>
        <taxon>Eukaryota</taxon>
        <taxon>Metazoa</taxon>
        <taxon>Ecdysozoa</taxon>
        <taxon>Arthropoda</taxon>
        <taxon>Hexapoda</taxon>
        <taxon>Insecta</taxon>
        <taxon>Pterygota</taxon>
        <taxon>Neoptera</taxon>
        <taxon>Paraneoptera</taxon>
        <taxon>Hemiptera</taxon>
        <taxon>Auchenorrhyncha</taxon>
        <taxon>Membracoidea</taxon>
        <taxon>Cicadellidae</taxon>
        <taxon>Cicadellinae</taxon>
        <taxon>Cicadellini</taxon>
        <taxon>Graphocephala</taxon>
    </lineage>
</organism>
<dbReference type="AlphaFoldDB" id="A0A1B6MGV8"/>
<evidence type="ECO:0000313" key="3">
    <source>
        <dbReference type="EMBL" id="JAT35142.1"/>
    </source>
</evidence>
<accession>A0A1B6MGV8</accession>